<keyword evidence="2" id="KW-1133">Transmembrane helix</keyword>
<keyword evidence="5" id="KW-1185">Reference proteome</keyword>
<dbReference type="VEuPathDB" id="VectorBase:LOC119187884"/>
<evidence type="ECO:0000313" key="4">
    <source>
        <dbReference type="EMBL" id="KAH7931721.1"/>
    </source>
</evidence>
<dbReference type="PRINTS" id="PR00068">
    <property type="entry name" value="CUZNDISMTASE"/>
</dbReference>
<dbReference type="PROSITE" id="PS50085">
    <property type="entry name" value="RAPGAP"/>
    <property type="match status" value="1"/>
</dbReference>
<keyword evidence="2" id="KW-0472">Membrane</keyword>
<dbReference type="GO" id="GO:0046872">
    <property type="term" value="F:metal ion binding"/>
    <property type="evidence" value="ECO:0007669"/>
    <property type="project" value="InterPro"/>
</dbReference>
<evidence type="ECO:0000259" key="3">
    <source>
        <dbReference type="PROSITE" id="PS50085"/>
    </source>
</evidence>
<name>A0A9J6CU38_RHIMP</name>
<organism evidence="4 5">
    <name type="scientific">Rhipicephalus microplus</name>
    <name type="common">Cattle tick</name>
    <name type="synonym">Boophilus microplus</name>
    <dbReference type="NCBI Taxonomy" id="6941"/>
    <lineage>
        <taxon>Eukaryota</taxon>
        <taxon>Metazoa</taxon>
        <taxon>Ecdysozoa</taxon>
        <taxon>Arthropoda</taxon>
        <taxon>Chelicerata</taxon>
        <taxon>Arachnida</taxon>
        <taxon>Acari</taxon>
        <taxon>Parasitiformes</taxon>
        <taxon>Ixodida</taxon>
        <taxon>Ixodoidea</taxon>
        <taxon>Ixodidae</taxon>
        <taxon>Rhipicephalinae</taxon>
        <taxon>Rhipicephalus</taxon>
        <taxon>Boophilus</taxon>
    </lineage>
</organism>
<dbReference type="Proteomes" id="UP000821866">
    <property type="component" value="Unassembled WGS sequence"/>
</dbReference>
<dbReference type="Pfam" id="PF00080">
    <property type="entry name" value="Sod_Cu"/>
    <property type="match status" value="1"/>
</dbReference>
<reference evidence="4" key="1">
    <citation type="journal article" date="2020" name="Cell">
        <title>Large-Scale Comparative Analyses of Tick Genomes Elucidate Their Genetic Diversity and Vector Capacities.</title>
        <authorList>
            <consortium name="Tick Genome and Microbiome Consortium (TIGMIC)"/>
            <person name="Jia N."/>
            <person name="Wang J."/>
            <person name="Shi W."/>
            <person name="Du L."/>
            <person name="Sun Y."/>
            <person name="Zhan W."/>
            <person name="Jiang J.F."/>
            <person name="Wang Q."/>
            <person name="Zhang B."/>
            <person name="Ji P."/>
            <person name="Bell-Sakyi L."/>
            <person name="Cui X.M."/>
            <person name="Yuan T.T."/>
            <person name="Jiang B.G."/>
            <person name="Yang W.F."/>
            <person name="Lam T.T."/>
            <person name="Chang Q.C."/>
            <person name="Ding S.J."/>
            <person name="Wang X.J."/>
            <person name="Zhu J.G."/>
            <person name="Ruan X.D."/>
            <person name="Zhao L."/>
            <person name="Wei J.T."/>
            <person name="Ye R.Z."/>
            <person name="Que T.C."/>
            <person name="Du C.H."/>
            <person name="Zhou Y.H."/>
            <person name="Cheng J.X."/>
            <person name="Dai P.F."/>
            <person name="Guo W.B."/>
            <person name="Han X.H."/>
            <person name="Huang E.J."/>
            <person name="Li L.F."/>
            <person name="Wei W."/>
            <person name="Gao Y.C."/>
            <person name="Liu J.Z."/>
            <person name="Shao H.Z."/>
            <person name="Wang X."/>
            <person name="Wang C.C."/>
            <person name="Yang T.C."/>
            <person name="Huo Q.B."/>
            <person name="Li W."/>
            <person name="Chen H.Y."/>
            <person name="Chen S.E."/>
            <person name="Zhou L.G."/>
            <person name="Ni X.B."/>
            <person name="Tian J.H."/>
            <person name="Sheng Y."/>
            <person name="Liu T."/>
            <person name="Pan Y.S."/>
            <person name="Xia L.Y."/>
            <person name="Li J."/>
            <person name="Zhao F."/>
            <person name="Cao W.C."/>
        </authorList>
    </citation>
    <scope>NUCLEOTIDE SEQUENCE</scope>
    <source>
        <strain evidence="4">Rmic-2018</strain>
    </source>
</reference>
<dbReference type="InterPro" id="IPR001424">
    <property type="entry name" value="SOD_Cu_Zn_dom"/>
</dbReference>
<feature type="domain" description="Rap-GAP" evidence="3">
    <location>
        <begin position="55"/>
        <end position="313"/>
    </location>
</feature>
<gene>
    <name evidence="4" type="ORF">HPB51_029749</name>
</gene>
<dbReference type="SUPFAM" id="SSF49329">
    <property type="entry name" value="Cu,Zn superoxide dismutase-like"/>
    <property type="match status" value="1"/>
</dbReference>
<feature type="transmembrane region" description="Helical" evidence="2">
    <location>
        <begin position="364"/>
        <end position="383"/>
    </location>
</feature>
<dbReference type="InterPro" id="IPR050989">
    <property type="entry name" value="Rap1_Ran_GAP"/>
</dbReference>
<dbReference type="SUPFAM" id="SSF111347">
    <property type="entry name" value="Rap/Ran-GAP"/>
    <property type="match status" value="1"/>
</dbReference>
<comment type="caution">
    <text evidence="4">The sequence shown here is derived from an EMBL/GenBank/DDBJ whole genome shotgun (WGS) entry which is preliminary data.</text>
</comment>
<dbReference type="AlphaFoldDB" id="A0A9J6CU38"/>
<dbReference type="Gene3D" id="2.60.40.200">
    <property type="entry name" value="Superoxide dismutase, copper/zinc binding domain"/>
    <property type="match status" value="1"/>
</dbReference>
<reference evidence="4" key="2">
    <citation type="submission" date="2021-09" db="EMBL/GenBank/DDBJ databases">
        <authorList>
            <person name="Jia N."/>
            <person name="Wang J."/>
            <person name="Shi W."/>
            <person name="Du L."/>
            <person name="Sun Y."/>
            <person name="Zhan W."/>
            <person name="Jiang J."/>
            <person name="Wang Q."/>
            <person name="Zhang B."/>
            <person name="Ji P."/>
            <person name="Sakyi L.B."/>
            <person name="Cui X."/>
            <person name="Yuan T."/>
            <person name="Jiang B."/>
            <person name="Yang W."/>
            <person name="Lam T.T.-Y."/>
            <person name="Chang Q."/>
            <person name="Ding S."/>
            <person name="Wang X."/>
            <person name="Zhu J."/>
            <person name="Ruan X."/>
            <person name="Zhao L."/>
            <person name="Wei J."/>
            <person name="Que T."/>
            <person name="Du C."/>
            <person name="Cheng J."/>
            <person name="Dai P."/>
            <person name="Han X."/>
            <person name="Huang E."/>
            <person name="Gao Y."/>
            <person name="Liu J."/>
            <person name="Shao H."/>
            <person name="Ye R."/>
            <person name="Li L."/>
            <person name="Wei W."/>
            <person name="Wang X."/>
            <person name="Wang C."/>
            <person name="Huo Q."/>
            <person name="Li W."/>
            <person name="Guo W."/>
            <person name="Chen H."/>
            <person name="Chen S."/>
            <person name="Zhou L."/>
            <person name="Zhou L."/>
            <person name="Ni X."/>
            <person name="Tian J."/>
            <person name="Zhou Y."/>
            <person name="Sheng Y."/>
            <person name="Liu T."/>
            <person name="Pan Y."/>
            <person name="Xia L."/>
            <person name="Li J."/>
            <person name="Zhao F."/>
            <person name="Cao W."/>
        </authorList>
    </citation>
    <scope>NUCLEOTIDE SEQUENCE</scope>
    <source>
        <strain evidence="4">Rmic-2018</strain>
        <tissue evidence="4">Larvae</tissue>
    </source>
</reference>
<sequence>MIPADTSVPRHLLLRAVPAGSPVRQPRKPSNNFETLDRIEKGPKEIFTPDIQKDLLLLEEQEGSVNFKFGVLYAEAGQSTDDEMFSNEVGSREFDRFVNLLGEKVRLKGWDKYRGGLDVKGDMTGKYSVYTIYEGHEIIFHVSTLLPYSKDNKQQGYSNVKPAAYKKTAMCMVHSMSSGLSRRHLLVAVVHLSLLSHAANGDSTLRKASCHIVGKNVEGLLLFMSRGEFVAIRGVIDGLEPGKHGLTINESGNITENCDAVGAHFNPYGKEHGPETSENSHLGDLGNVDASDELIAQVQIISRRLRLHGNESVVSRSCVVYEKPDDYGSKGDVLSKSTGSMGDPVGCGLIQGFGKHAASSASMFAFPLLLLPLGVALAFGAFLL</sequence>
<dbReference type="InterPro" id="IPR036423">
    <property type="entry name" value="SOD-like_Cu/Zn_dom_sf"/>
</dbReference>
<dbReference type="GO" id="GO:0005096">
    <property type="term" value="F:GTPase activator activity"/>
    <property type="evidence" value="ECO:0007669"/>
    <property type="project" value="UniProtKB-KW"/>
</dbReference>
<keyword evidence="2" id="KW-0812">Transmembrane</keyword>
<dbReference type="PANTHER" id="PTHR15711">
    <property type="entry name" value="RAP GTPASE-ACTIVATING PROTEIN"/>
    <property type="match status" value="1"/>
</dbReference>
<dbReference type="VEuPathDB" id="VectorBase:LOC119174801"/>
<dbReference type="InterPro" id="IPR035974">
    <property type="entry name" value="Rap/Ran-GAP_sf"/>
</dbReference>
<dbReference type="Pfam" id="PF02145">
    <property type="entry name" value="Rap_GAP"/>
    <property type="match status" value="1"/>
</dbReference>
<evidence type="ECO:0000313" key="5">
    <source>
        <dbReference type="Proteomes" id="UP000821866"/>
    </source>
</evidence>
<dbReference type="CDD" id="cd00305">
    <property type="entry name" value="Cu-Zn_Superoxide_Dismutase"/>
    <property type="match status" value="1"/>
</dbReference>
<accession>A0A9J6CU38</accession>
<dbReference type="InterPro" id="IPR000331">
    <property type="entry name" value="Rap/Ran_GAP_dom"/>
</dbReference>
<evidence type="ECO:0000256" key="1">
    <source>
        <dbReference type="ARBA" id="ARBA00022468"/>
    </source>
</evidence>
<dbReference type="Gene3D" id="3.40.50.11210">
    <property type="entry name" value="Rap/Ran-GAP"/>
    <property type="match status" value="1"/>
</dbReference>
<protein>
    <recommendedName>
        <fullName evidence="3">Rap-GAP domain-containing protein</fullName>
    </recommendedName>
</protein>
<dbReference type="PANTHER" id="PTHR15711:SF62">
    <property type="entry name" value="GTPASE-ACTIVATING RAP_RAN-GAP DOMAIN-LIKE PROTEIN 3"/>
    <property type="match status" value="1"/>
</dbReference>
<dbReference type="GO" id="GO:0006801">
    <property type="term" value="P:superoxide metabolic process"/>
    <property type="evidence" value="ECO:0007669"/>
    <property type="project" value="InterPro"/>
</dbReference>
<dbReference type="GO" id="GO:0051056">
    <property type="term" value="P:regulation of small GTPase mediated signal transduction"/>
    <property type="evidence" value="ECO:0007669"/>
    <property type="project" value="InterPro"/>
</dbReference>
<dbReference type="EMBL" id="JABSTU010006872">
    <property type="protein sequence ID" value="KAH7931721.1"/>
    <property type="molecule type" value="Genomic_DNA"/>
</dbReference>
<proteinExistence type="predicted"/>
<keyword evidence="1" id="KW-0343">GTPase activation</keyword>
<evidence type="ECO:0000256" key="2">
    <source>
        <dbReference type="SAM" id="Phobius"/>
    </source>
</evidence>